<sequence length="161" mass="18587">MDHHHHHMSYYNRVSSGRGGSSSSSSSSSSSASSTSSCHGKCRVFRLNLRRVYYLRLRKRFNFFLRIFDKLTKLSYSEALKILKKVFQRRRSGGFKRNNSNSSRDSLVVMKGHVAPSYVRNNSFYAEAIADCLEFIKRTSVSSMDDQIHDPIHHHHQDKIS</sequence>
<evidence type="ECO:0000313" key="2">
    <source>
        <dbReference type="EMBL" id="RYQ81272.1"/>
    </source>
</evidence>
<gene>
    <name evidence="2" type="ORF">Ahy_Scaffold1g107243</name>
</gene>
<accession>A0A444WV68</accession>
<feature type="compositionally biased region" description="Low complexity" evidence="1">
    <location>
        <begin position="21"/>
        <end position="37"/>
    </location>
</feature>
<evidence type="ECO:0000256" key="1">
    <source>
        <dbReference type="SAM" id="MobiDB-lite"/>
    </source>
</evidence>
<feature type="region of interest" description="Disordered" evidence="1">
    <location>
        <begin position="1"/>
        <end position="38"/>
    </location>
</feature>
<reference evidence="2 3" key="1">
    <citation type="submission" date="2019-01" db="EMBL/GenBank/DDBJ databases">
        <title>Sequencing of cultivated peanut Arachis hypogaea provides insights into genome evolution and oil improvement.</title>
        <authorList>
            <person name="Chen X."/>
        </authorList>
    </citation>
    <scope>NUCLEOTIDE SEQUENCE [LARGE SCALE GENOMIC DNA]</scope>
    <source>
        <strain evidence="3">cv. Fuhuasheng</strain>
        <tissue evidence="2">Leaves</tissue>
    </source>
</reference>
<comment type="caution">
    <text evidence="2">The sequence shown here is derived from an EMBL/GenBank/DDBJ whole genome shotgun (WGS) entry which is preliminary data.</text>
</comment>
<name>A0A444WV68_ARAHY</name>
<evidence type="ECO:0000313" key="3">
    <source>
        <dbReference type="Proteomes" id="UP000289738"/>
    </source>
</evidence>
<dbReference type="AlphaFoldDB" id="A0A444WV68"/>
<dbReference type="Proteomes" id="UP000289738">
    <property type="component" value="Unassembled WGS sequence"/>
</dbReference>
<dbReference type="PANTHER" id="PTHR34996:SF6">
    <property type="match status" value="1"/>
</dbReference>
<dbReference type="PANTHER" id="PTHR34996">
    <property type="entry name" value="OS06G0327400 PROTEIN"/>
    <property type="match status" value="1"/>
</dbReference>
<organism evidence="2 3">
    <name type="scientific">Arachis hypogaea</name>
    <name type="common">Peanut</name>
    <dbReference type="NCBI Taxonomy" id="3818"/>
    <lineage>
        <taxon>Eukaryota</taxon>
        <taxon>Viridiplantae</taxon>
        <taxon>Streptophyta</taxon>
        <taxon>Embryophyta</taxon>
        <taxon>Tracheophyta</taxon>
        <taxon>Spermatophyta</taxon>
        <taxon>Magnoliopsida</taxon>
        <taxon>eudicotyledons</taxon>
        <taxon>Gunneridae</taxon>
        <taxon>Pentapetalae</taxon>
        <taxon>rosids</taxon>
        <taxon>fabids</taxon>
        <taxon>Fabales</taxon>
        <taxon>Fabaceae</taxon>
        <taxon>Papilionoideae</taxon>
        <taxon>50 kb inversion clade</taxon>
        <taxon>dalbergioids sensu lato</taxon>
        <taxon>Dalbergieae</taxon>
        <taxon>Pterocarpus clade</taxon>
        <taxon>Arachis</taxon>
    </lineage>
</organism>
<protein>
    <submittedName>
        <fullName evidence="2">Uncharacterized protein</fullName>
    </submittedName>
</protein>
<dbReference type="EMBL" id="SDMP01000021">
    <property type="protein sequence ID" value="RYQ81272.1"/>
    <property type="molecule type" value="Genomic_DNA"/>
</dbReference>
<keyword evidence="3" id="KW-1185">Reference proteome</keyword>
<proteinExistence type="predicted"/>